<accession>A0A6G1I955</accession>
<dbReference type="EMBL" id="ML996688">
    <property type="protein sequence ID" value="KAF2404802.1"/>
    <property type="molecule type" value="Genomic_DNA"/>
</dbReference>
<dbReference type="Proteomes" id="UP000799640">
    <property type="component" value="Unassembled WGS sequence"/>
</dbReference>
<feature type="transmembrane region" description="Helical" evidence="1">
    <location>
        <begin position="25"/>
        <end position="45"/>
    </location>
</feature>
<evidence type="ECO:0000313" key="2">
    <source>
        <dbReference type="EMBL" id="KAF2404802.1"/>
    </source>
</evidence>
<organism evidence="2 3">
    <name type="scientific">Trichodelitschia bisporula</name>
    <dbReference type="NCBI Taxonomy" id="703511"/>
    <lineage>
        <taxon>Eukaryota</taxon>
        <taxon>Fungi</taxon>
        <taxon>Dikarya</taxon>
        <taxon>Ascomycota</taxon>
        <taxon>Pezizomycotina</taxon>
        <taxon>Dothideomycetes</taxon>
        <taxon>Dothideomycetes incertae sedis</taxon>
        <taxon>Phaeotrichales</taxon>
        <taxon>Phaeotrichaceae</taxon>
        <taxon>Trichodelitschia</taxon>
    </lineage>
</organism>
<dbReference type="AlphaFoldDB" id="A0A6G1I955"/>
<evidence type="ECO:0000256" key="1">
    <source>
        <dbReference type="SAM" id="Phobius"/>
    </source>
</evidence>
<keyword evidence="1" id="KW-1133">Transmembrane helix</keyword>
<evidence type="ECO:0000313" key="3">
    <source>
        <dbReference type="Proteomes" id="UP000799640"/>
    </source>
</evidence>
<keyword evidence="1" id="KW-0472">Membrane</keyword>
<name>A0A6G1I955_9PEZI</name>
<keyword evidence="1" id="KW-0812">Transmembrane</keyword>
<proteinExistence type="predicted"/>
<protein>
    <submittedName>
        <fullName evidence="2">Uncharacterized protein</fullName>
    </submittedName>
</protein>
<gene>
    <name evidence="2" type="ORF">EJ06DRAFT_219978</name>
</gene>
<sequence>MELDVIVLRKVSKFSMRDFLEDAELLAGSVAIAIIAAIVIYWKLAPNFGNEIQYRNI</sequence>
<reference evidence="2" key="1">
    <citation type="journal article" date="2020" name="Stud. Mycol.">
        <title>101 Dothideomycetes genomes: a test case for predicting lifestyles and emergence of pathogens.</title>
        <authorList>
            <person name="Haridas S."/>
            <person name="Albert R."/>
            <person name="Binder M."/>
            <person name="Bloem J."/>
            <person name="Labutti K."/>
            <person name="Salamov A."/>
            <person name="Andreopoulos B."/>
            <person name="Baker S."/>
            <person name="Barry K."/>
            <person name="Bills G."/>
            <person name="Bluhm B."/>
            <person name="Cannon C."/>
            <person name="Castanera R."/>
            <person name="Culley D."/>
            <person name="Daum C."/>
            <person name="Ezra D."/>
            <person name="Gonzalez J."/>
            <person name="Henrissat B."/>
            <person name="Kuo A."/>
            <person name="Liang C."/>
            <person name="Lipzen A."/>
            <person name="Lutzoni F."/>
            <person name="Magnuson J."/>
            <person name="Mondo S."/>
            <person name="Nolan M."/>
            <person name="Ohm R."/>
            <person name="Pangilinan J."/>
            <person name="Park H.-J."/>
            <person name="Ramirez L."/>
            <person name="Alfaro M."/>
            <person name="Sun H."/>
            <person name="Tritt A."/>
            <person name="Yoshinaga Y."/>
            <person name="Zwiers L.-H."/>
            <person name="Turgeon B."/>
            <person name="Goodwin S."/>
            <person name="Spatafora J."/>
            <person name="Crous P."/>
            <person name="Grigoriev I."/>
        </authorList>
    </citation>
    <scope>NUCLEOTIDE SEQUENCE</scope>
    <source>
        <strain evidence="2">CBS 262.69</strain>
    </source>
</reference>
<keyword evidence="3" id="KW-1185">Reference proteome</keyword>